<reference evidence="3" key="1">
    <citation type="journal article" date="2012" name="G3 (Bethesda)">
        <title>Pichia sorbitophila, an interspecies yeast hybrid reveals early steps of genome resolution following polyploidization.</title>
        <authorList>
            <person name="Leh Louis V."/>
            <person name="Despons L."/>
            <person name="Friedrich A."/>
            <person name="Martin T."/>
            <person name="Durrens P."/>
            <person name="Casaregola S."/>
            <person name="Neuveglise C."/>
            <person name="Fairhead C."/>
            <person name="Marck C."/>
            <person name="Cruz J.A."/>
            <person name="Straub M.L."/>
            <person name="Kugler V."/>
            <person name="Sacerdot C."/>
            <person name="Uzunov Z."/>
            <person name="Thierry A."/>
            <person name="Weiss S."/>
            <person name="Bleykasten C."/>
            <person name="De Montigny J."/>
            <person name="Jacques N."/>
            <person name="Jung P."/>
            <person name="Lemaire M."/>
            <person name="Mallet S."/>
            <person name="Morel G."/>
            <person name="Richard G.F."/>
            <person name="Sarkar A."/>
            <person name="Savel G."/>
            <person name="Schacherer J."/>
            <person name="Seret M.L."/>
            <person name="Talla E."/>
            <person name="Samson G."/>
            <person name="Jubin C."/>
            <person name="Poulain J."/>
            <person name="Vacherie B."/>
            <person name="Barbe V."/>
            <person name="Pelletier E."/>
            <person name="Sherman D.J."/>
            <person name="Westhof E."/>
            <person name="Weissenbach J."/>
            <person name="Baret P.V."/>
            <person name="Wincker P."/>
            <person name="Gaillardin C."/>
            <person name="Dujon B."/>
            <person name="Souciet J.L."/>
        </authorList>
    </citation>
    <scope>NUCLEOTIDE SEQUENCE [LARGE SCALE GENOMIC DNA]</scope>
    <source>
        <strain evidence="3">CBS 270.75 / DBVPG 7215 / KCTC 17166 / NRRL Y-17582</strain>
    </source>
</reference>
<organism evidence="2 3">
    <name type="scientific">Eremothecium cymbalariae (strain CBS 270.75 / DBVPG 7215 / KCTC 17166 / NRRL Y-17582)</name>
    <name type="common">Yeast</name>
    <dbReference type="NCBI Taxonomy" id="931890"/>
    <lineage>
        <taxon>Eukaryota</taxon>
        <taxon>Fungi</taxon>
        <taxon>Dikarya</taxon>
        <taxon>Ascomycota</taxon>
        <taxon>Saccharomycotina</taxon>
        <taxon>Saccharomycetes</taxon>
        <taxon>Saccharomycetales</taxon>
        <taxon>Saccharomycetaceae</taxon>
        <taxon>Eremothecium</taxon>
    </lineage>
</organism>
<dbReference type="PANTHER" id="PTHR36784">
    <property type="entry name" value="HISTONE-LYSINE N-METHYLTRANSFERASE"/>
    <property type="match status" value="1"/>
</dbReference>
<dbReference type="KEGG" id="erc:Ecym_7348"/>
<keyword evidence="1" id="KW-0812">Transmembrane</keyword>
<dbReference type="eggNOG" id="ENOG502S3VI">
    <property type="taxonomic scope" value="Eukaryota"/>
</dbReference>
<dbReference type="InterPro" id="IPR016564">
    <property type="entry name" value="UCP010056"/>
</dbReference>
<sequence length="190" mass="22264">MSRLRKFNQQVLSYTRGEMEHEDGAEFFPLDIDEQDELIKSFEMRNIAKNERYFTYLGIFYLVCCGMTLFLATGAKRSRLPEKYQRVLLVSVQSIACSFINLRYSMITHIFLRWGVLFKISNRTINIINIVILVMTSWLASNSAESFKVGIMLHLPHVLFLISVIVKGWMLSMDKELEQLKTLRYKFKNA</sequence>
<keyword evidence="1" id="KW-1133">Transmembrane helix</keyword>
<evidence type="ECO:0000313" key="2">
    <source>
        <dbReference type="EMBL" id="AET41177.1"/>
    </source>
</evidence>
<dbReference type="InParanoid" id="G8JWG2"/>
<dbReference type="HOGENOM" id="CLU_119636_0_0_1"/>
<proteinExistence type="predicted"/>
<dbReference type="AlphaFoldDB" id="G8JWG2"/>
<feature type="transmembrane region" description="Helical" evidence="1">
    <location>
        <begin position="84"/>
        <end position="104"/>
    </location>
</feature>
<gene>
    <name evidence="2" type="ordered locus">Ecym_7348</name>
</gene>
<dbReference type="Proteomes" id="UP000006790">
    <property type="component" value="Chromosome 7"/>
</dbReference>
<dbReference type="FunCoup" id="G8JWG2">
    <property type="interactions" value="44"/>
</dbReference>
<dbReference type="PANTHER" id="PTHR36784:SF1">
    <property type="entry name" value="HISTONE-LYSINE N-METHYLTRANSFERASE"/>
    <property type="match status" value="1"/>
</dbReference>
<dbReference type="PIRSF" id="PIRSF010056">
    <property type="entry name" value="UCP010056"/>
    <property type="match status" value="1"/>
</dbReference>
<feature type="transmembrane region" description="Helical" evidence="1">
    <location>
        <begin position="124"/>
        <end position="141"/>
    </location>
</feature>
<keyword evidence="1" id="KW-0472">Membrane</keyword>
<dbReference type="GeneID" id="11469745"/>
<keyword evidence="3" id="KW-1185">Reference proteome</keyword>
<dbReference type="RefSeq" id="XP_003647994.1">
    <property type="nucleotide sequence ID" value="XM_003647946.1"/>
</dbReference>
<dbReference type="EMBL" id="CP002503">
    <property type="protein sequence ID" value="AET41177.1"/>
    <property type="molecule type" value="Genomic_DNA"/>
</dbReference>
<evidence type="ECO:0000313" key="3">
    <source>
        <dbReference type="Proteomes" id="UP000006790"/>
    </source>
</evidence>
<feature type="transmembrane region" description="Helical" evidence="1">
    <location>
        <begin position="53"/>
        <end position="72"/>
    </location>
</feature>
<protein>
    <submittedName>
        <fullName evidence="2">Uncharacterized protein</fullName>
    </submittedName>
</protein>
<feature type="transmembrane region" description="Helical" evidence="1">
    <location>
        <begin position="147"/>
        <end position="166"/>
    </location>
</feature>
<accession>G8JWG2</accession>
<evidence type="ECO:0000256" key="1">
    <source>
        <dbReference type="SAM" id="Phobius"/>
    </source>
</evidence>
<dbReference type="OMA" id="CINIRYD"/>
<dbReference type="OrthoDB" id="4074030at2759"/>
<name>G8JWG2_ERECY</name>